<evidence type="ECO:0000313" key="2">
    <source>
        <dbReference type="EMBL" id="PXX38503.1"/>
    </source>
</evidence>
<dbReference type="EMBL" id="QJKB01000012">
    <property type="protein sequence ID" value="PXX38503.1"/>
    <property type="molecule type" value="Genomic_DNA"/>
</dbReference>
<proteinExistence type="predicted"/>
<feature type="chain" id="PRO_5016416350" description="SH3 domain-containing protein" evidence="1">
    <location>
        <begin position="22"/>
        <end position="200"/>
    </location>
</feature>
<protein>
    <recommendedName>
        <fullName evidence="4">SH3 domain-containing protein</fullName>
    </recommendedName>
</protein>
<comment type="caution">
    <text evidence="2">The sequence shown here is derived from an EMBL/GenBank/DDBJ whole genome shotgun (WGS) entry which is preliminary data.</text>
</comment>
<dbReference type="AlphaFoldDB" id="A0A318IU17"/>
<gene>
    <name evidence="2" type="ORF">DFR42_11215</name>
</gene>
<dbReference type="Proteomes" id="UP000247792">
    <property type="component" value="Unassembled WGS sequence"/>
</dbReference>
<keyword evidence="3" id="KW-1185">Reference proteome</keyword>
<evidence type="ECO:0000313" key="3">
    <source>
        <dbReference type="Proteomes" id="UP000247792"/>
    </source>
</evidence>
<feature type="signal peptide" evidence="1">
    <location>
        <begin position="1"/>
        <end position="21"/>
    </location>
</feature>
<accession>A0A318IU17</accession>
<organism evidence="2 3">
    <name type="scientific">Undibacterium pigrum</name>
    <dbReference type="NCBI Taxonomy" id="401470"/>
    <lineage>
        <taxon>Bacteria</taxon>
        <taxon>Pseudomonadati</taxon>
        <taxon>Pseudomonadota</taxon>
        <taxon>Betaproteobacteria</taxon>
        <taxon>Burkholderiales</taxon>
        <taxon>Oxalobacteraceae</taxon>
        <taxon>Undibacterium</taxon>
    </lineage>
</organism>
<name>A0A318IU17_9BURK</name>
<evidence type="ECO:0000256" key="1">
    <source>
        <dbReference type="SAM" id="SignalP"/>
    </source>
</evidence>
<reference evidence="2 3" key="1">
    <citation type="submission" date="2018-05" db="EMBL/GenBank/DDBJ databases">
        <title>Genomic Encyclopedia of Type Strains, Phase IV (KMG-IV): sequencing the most valuable type-strain genomes for metagenomic binning, comparative biology and taxonomic classification.</title>
        <authorList>
            <person name="Goeker M."/>
        </authorList>
    </citation>
    <scope>NUCLEOTIDE SEQUENCE [LARGE SCALE GENOMIC DNA]</scope>
    <source>
        <strain evidence="2 3">DSM 19792</strain>
    </source>
</reference>
<evidence type="ECO:0008006" key="4">
    <source>
        <dbReference type="Google" id="ProtNLM"/>
    </source>
</evidence>
<sequence length="200" mass="22134">MRLSTINLALLLNCVLIQAHALTEDERMCRAGLYAANTVQMEIARVKASPGEKLYFMKDHDACPEKGDSCKEKAYILNGDEVLVSKRRGQWACVWFHGAKTATVGWLDAEKLLGKPLVPGKLDDWSGDWNFYKTGFLKFRKDGAALKVEGQAYWRGLNDNVHTGDISARITPQITAKNNVAQLKDGGGSILLHGQLQLFG</sequence>
<keyword evidence="1" id="KW-0732">Signal</keyword>